<proteinExistence type="predicted"/>
<evidence type="ECO:0000256" key="9">
    <source>
        <dbReference type="ARBA" id="ARBA00023136"/>
    </source>
</evidence>
<dbReference type="Gene3D" id="3.30.565.10">
    <property type="entry name" value="Histidine kinase-like ATPase, C-terminal domain"/>
    <property type="match status" value="1"/>
</dbReference>
<reference evidence="12 13" key="1">
    <citation type="submission" date="2014-12" db="EMBL/GenBank/DDBJ databases">
        <title>Isolation of bacteria from lake water.</title>
        <authorList>
            <person name="Sheng K.-Y."/>
            <person name="Chin P.-S."/>
            <person name="Chan K.-G."/>
            <person name="Tan G.S."/>
        </authorList>
    </citation>
    <scope>NUCLEOTIDE SEQUENCE [LARGE SCALE GENOMIC DNA]</scope>
    <source>
        <strain evidence="12 13">KY4</strain>
    </source>
</reference>
<feature type="transmembrane region" description="Helical" evidence="10">
    <location>
        <begin position="160"/>
        <end position="179"/>
    </location>
</feature>
<feature type="domain" description="Histidine kinase" evidence="11">
    <location>
        <begin position="250"/>
        <end position="466"/>
    </location>
</feature>
<dbReference type="STRING" id="80878.RP29_17940"/>
<protein>
    <recommendedName>
        <fullName evidence="3">histidine kinase</fullName>
        <ecNumber evidence="3">2.7.13.3</ecNumber>
    </recommendedName>
</protein>
<evidence type="ECO:0000256" key="1">
    <source>
        <dbReference type="ARBA" id="ARBA00000085"/>
    </source>
</evidence>
<comment type="subcellular location">
    <subcellularLocation>
        <location evidence="2">Membrane</location>
    </subcellularLocation>
</comment>
<keyword evidence="7 12" id="KW-0418">Kinase</keyword>
<dbReference type="Proteomes" id="UP000032566">
    <property type="component" value="Unassembled WGS sequence"/>
</dbReference>
<organism evidence="12 13">
    <name type="scientific">Acidovorax temperans</name>
    <dbReference type="NCBI Taxonomy" id="80878"/>
    <lineage>
        <taxon>Bacteria</taxon>
        <taxon>Pseudomonadati</taxon>
        <taxon>Pseudomonadota</taxon>
        <taxon>Betaproteobacteria</taxon>
        <taxon>Burkholderiales</taxon>
        <taxon>Comamonadaceae</taxon>
        <taxon>Acidovorax</taxon>
    </lineage>
</organism>
<keyword evidence="8 10" id="KW-1133">Transmembrane helix</keyword>
<dbReference type="InterPro" id="IPR004358">
    <property type="entry name" value="Sig_transdc_His_kin-like_C"/>
</dbReference>
<dbReference type="SMART" id="SM00387">
    <property type="entry name" value="HATPase_c"/>
    <property type="match status" value="1"/>
</dbReference>
<evidence type="ECO:0000256" key="10">
    <source>
        <dbReference type="SAM" id="Phobius"/>
    </source>
</evidence>
<dbReference type="InterPro" id="IPR050428">
    <property type="entry name" value="TCS_sensor_his_kinase"/>
</dbReference>
<keyword evidence="5" id="KW-0808">Transferase</keyword>
<evidence type="ECO:0000259" key="11">
    <source>
        <dbReference type="PROSITE" id="PS50109"/>
    </source>
</evidence>
<dbReference type="EC" id="2.7.13.3" evidence="3"/>
<dbReference type="GO" id="GO:0005886">
    <property type="term" value="C:plasma membrane"/>
    <property type="evidence" value="ECO:0007669"/>
    <property type="project" value="TreeGrafter"/>
</dbReference>
<evidence type="ECO:0000313" key="12">
    <source>
        <dbReference type="EMBL" id="KJA09177.1"/>
    </source>
</evidence>
<evidence type="ECO:0000256" key="3">
    <source>
        <dbReference type="ARBA" id="ARBA00012438"/>
    </source>
</evidence>
<evidence type="ECO:0000256" key="5">
    <source>
        <dbReference type="ARBA" id="ARBA00022679"/>
    </source>
</evidence>
<dbReference type="PANTHER" id="PTHR45436">
    <property type="entry name" value="SENSOR HISTIDINE KINASE YKOH"/>
    <property type="match status" value="1"/>
</dbReference>
<dbReference type="GO" id="GO:0004673">
    <property type="term" value="F:protein histidine kinase activity"/>
    <property type="evidence" value="ECO:0007669"/>
    <property type="project" value="UniProtKB-EC"/>
</dbReference>
<dbReference type="InterPro" id="IPR003594">
    <property type="entry name" value="HATPase_dom"/>
</dbReference>
<comment type="caution">
    <text evidence="12">The sequence shown here is derived from an EMBL/GenBank/DDBJ whole genome shotgun (WGS) entry which is preliminary data.</text>
</comment>
<dbReference type="GO" id="GO:0000160">
    <property type="term" value="P:phosphorelay signal transduction system"/>
    <property type="evidence" value="ECO:0007669"/>
    <property type="project" value="TreeGrafter"/>
</dbReference>
<dbReference type="PANTHER" id="PTHR45436:SF5">
    <property type="entry name" value="SENSOR HISTIDINE KINASE TRCS"/>
    <property type="match status" value="1"/>
</dbReference>
<dbReference type="PROSITE" id="PS50109">
    <property type="entry name" value="HIS_KIN"/>
    <property type="match status" value="1"/>
</dbReference>
<dbReference type="SUPFAM" id="SSF55874">
    <property type="entry name" value="ATPase domain of HSP90 chaperone/DNA topoisomerase II/histidine kinase"/>
    <property type="match status" value="1"/>
</dbReference>
<sequence length="474" mass="50870">MATRIVLLALLPLLALGMAGGLWLRGQMQQALWGGFDQALQDKAQRVAARLQLGPRTDLQEAPGTADEFSAIYSGWYWRATLNEQVLRSRSLWDMDNLPTEARPVSDSMPLHRALGPMQEPLLARTVDLSVGEPPQPVRLTVYGPAAATWASLQRIDQTLALAGAALVLLAVALCWLQVRVGLAPLRRLEALLATIRNPGSAAQEGALVDVQAMLAAPTGRDLQPLQAELASLWEHNARVVARARAHASDLNHALKKPLALLSAQASSDAAVPAADVQRQVQAMAQVIDRYQARTFSDALHMQAAMHPATAAQPVDVAQCVAEVVRMMERLHADQSLEWTLQVQDGTTPLWRGERTDLEEVLGNLLDNAGKWAASAVHIGLAMEEGDAAQPPHVVLQIEDDGPGMAPHQLQAAGQRGLRFDDSVQGSGLGLHIATQMVQAYGGDLSLGKSALLKGLSVRVVLPGVQAAQRPRKA</sequence>
<keyword evidence="6 10" id="KW-0812">Transmembrane</keyword>
<dbReference type="PATRIC" id="fig|80878.5.peg.3549"/>
<keyword evidence="9 10" id="KW-0472">Membrane</keyword>
<dbReference type="EMBL" id="JXYQ01000070">
    <property type="protein sequence ID" value="KJA09177.1"/>
    <property type="molecule type" value="Genomic_DNA"/>
</dbReference>
<dbReference type="InterPro" id="IPR005467">
    <property type="entry name" value="His_kinase_dom"/>
</dbReference>
<dbReference type="PRINTS" id="PR00344">
    <property type="entry name" value="BCTRLSENSOR"/>
</dbReference>
<evidence type="ECO:0000256" key="4">
    <source>
        <dbReference type="ARBA" id="ARBA00022553"/>
    </source>
</evidence>
<dbReference type="AlphaFoldDB" id="A0A0D7K5C4"/>
<evidence type="ECO:0000256" key="8">
    <source>
        <dbReference type="ARBA" id="ARBA00022989"/>
    </source>
</evidence>
<dbReference type="Pfam" id="PF02518">
    <property type="entry name" value="HATPase_c"/>
    <property type="match status" value="1"/>
</dbReference>
<evidence type="ECO:0000256" key="7">
    <source>
        <dbReference type="ARBA" id="ARBA00022777"/>
    </source>
</evidence>
<dbReference type="InterPro" id="IPR036890">
    <property type="entry name" value="HATPase_C_sf"/>
</dbReference>
<keyword evidence="4" id="KW-0597">Phosphoprotein</keyword>
<comment type="catalytic activity">
    <reaction evidence="1">
        <text>ATP + protein L-histidine = ADP + protein N-phospho-L-histidine.</text>
        <dbReference type="EC" id="2.7.13.3"/>
    </reaction>
</comment>
<evidence type="ECO:0000256" key="2">
    <source>
        <dbReference type="ARBA" id="ARBA00004370"/>
    </source>
</evidence>
<accession>A0A0D7K5C4</accession>
<keyword evidence="13" id="KW-1185">Reference proteome</keyword>
<name>A0A0D7K5C4_9BURK</name>
<evidence type="ECO:0000256" key="6">
    <source>
        <dbReference type="ARBA" id="ARBA00022692"/>
    </source>
</evidence>
<evidence type="ECO:0000313" key="13">
    <source>
        <dbReference type="Proteomes" id="UP000032566"/>
    </source>
</evidence>
<gene>
    <name evidence="12" type="ORF">RP29_17940</name>
</gene>